<dbReference type="PANTHER" id="PTHR30566">
    <property type="entry name" value="YNAI-RELATED MECHANOSENSITIVE ION CHANNEL"/>
    <property type="match status" value="1"/>
</dbReference>
<dbReference type="AlphaFoldDB" id="U7QN05"/>
<accession>U7QN05</accession>
<dbReference type="GO" id="GO:0016020">
    <property type="term" value="C:membrane"/>
    <property type="evidence" value="ECO:0007669"/>
    <property type="project" value="UniProtKB-SubCell"/>
</dbReference>
<dbReference type="InterPro" id="IPR010920">
    <property type="entry name" value="LSM_dom_sf"/>
</dbReference>
<feature type="transmembrane region" description="Helical" evidence="6">
    <location>
        <begin position="154"/>
        <end position="174"/>
    </location>
</feature>
<comment type="similarity">
    <text evidence="2">Belongs to the MscS (TC 1.A.23) family.</text>
</comment>
<dbReference type="Pfam" id="PF00924">
    <property type="entry name" value="MS_channel_2nd"/>
    <property type="match status" value="1"/>
</dbReference>
<protein>
    <submittedName>
        <fullName evidence="8">Mechanosensitive ion channel family protein</fullName>
    </submittedName>
</protein>
<dbReference type="PANTHER" id="PTHR30566:SF5">
    <property type="entry name" value="MECHANOSENSITIVE ION CHANNEL PROTEIN 1, MITOCHONDRIAL-RELATED"/>
    <property type="match status" value="1"/>
</dbReference>
<dbReference type="Gene3D" id="2.30.30.60">
    <property type="match status" value="1"/>
</dbReference>
<keyword evidence="5 6" id="KW-0472">Membrane</keyword>
<keyword evidence="9" id="KW-1185">Reference proteome</keyword>
<dbReference type="InterPro" id="IPR011014">
    <property type="entry name" value="MscS_channel_TM-2"/>
</dbReference>
<comment type="caution">
    <text evidence="8">The sequence shown here is derived from an EMBL/GenBank/DDBJ whole genome shotgun (WGS) entry which is preliminary data.</text>
</comment>
<feature type="transmembrane region" description="Helical" evidence="6">
    <location>
        <begin position="128"/>
        <end position="148"/>
    </location>
</feature>
<feature type="transmembrane region" description="Helical" evidence="6">
    <location>
        <begin position="12"/>
        <end position="31"/>
    </location>
</feature>
<evidence type="ECO:0000313" key="8">
    <source>
        <dbReference type="EMBL" id="ERT07791.1"/>
    </source>
</evidence>
<sequence>MIALEQSIDIGIWIGAGLVALVGIFALKNLIQNKIINRFFSPEKLELYKQIFNPYQSLILTVVGLAGAEFFLLSIPLSKSLSSLEVIVSLSLAITASWLASQVFKQFFDIYIVNNAARKQGRSVNSEFLLVGKFVANTVIIIIAIVAFAQTHQINIFGLLASLGVGGLAVAFAAQSTLSQVLGGIVLYLDRPFVVDDYIGLPDGTFGRVESIGLRSTKIRTSGKGTLMIVPNSSLTETNIENYTGARKVISILGLVFHRAMSPEEQALIRQVILEGTQNTYGIDPRGTDVIFKDLREVTGEDKTHAQVTFFILGSGQENLELRRQLLQIASQDINQILKQYGIPFEMEEQNIYVNSPITV</sequence>
<evidence type="ECO:0000256" key="2">
    <source>
        <dbReference type="ARBA" id="ARBA00008017"/>
    </source>
</evidence>
<evidence type="ECO:0000256" key="3">
    <source>
        <dbReference type="ARBA" id="ARBA00022692"/>
    </source>
</evidence>
<feature type="transmembrane region" description="Helical" evidence="6">
    <location>
        <begin position="52"/>
        <end position="75"/>
    </location>
</feature>
<evidence type="ECO:0000259" key="7">
    <source>
        <dbReference type="Pfam" id="PF00924"/>
    </source>
</evidence>
<dbReference type="SUPFAM" id="SSF82861">
    <property type="entry name" value="Mechanosensitive channel protein MscS (YggB), transmembrane region"/>
    <property type="match status" value="1"/>
</dbReference>
<dbReference type="PATRIC" id="fig|1348334.3.peg.2179"/>
<evidence type="ECO:0000313" key="9">
    <source>
        <dbReference type="Proteomes" id="UP000017127"/>
    </source>
</evidence>
<dbReference type="InterPro" id="IPR006685">
    <property type="entry name" value="MscS_channel_2nd"/>
</dbReference>
<evidence type="ECO:0000256" key="4">
    <source>
        <dbReference type="ARBA" id="ARBA00022989"/>
    </source>
</evidence>
<dbReference type="SUPFAM" id="SSF50182">
    <property type="entry name" value="Sm-like ribonucleoproteins"/>
    <property type="match status" value="1"/>
</dbReference>
<name>U7QN05_9CYAN</name>
<dbReference type="Gene3D" id="1.10.287.1260">
    <property type="match status" value="1"/>
</dbReference>
<evidence type="ECO:0000256" key="5">
    <source>
        <dbReference type="ARBA" id="ARBA00023136"/>
    </source>
</evidence>
<dbReference type="GO" id="GO:0055085">
    <property type="term" value="P:transmembrane transport"/>
    <property type="evidence" value="ECO:0007669"/>
    <property type="project" value="InterPro"/>
</dbReference>
<dbReference type="InterPro" id="IPR023408">
    <property type="entry name" value="MscS_beta-dom_sf"/>
</dbReference>
<evidence type="ECO:0000256" key="6">
    <source>
        <dbReference type="SAM" id="Phobius"/>
    </source>
</evidence>
<dbReference type="Proteomes" id="UP000017127">
    <property type="component" value="Unassembled WGS sequence"/>
</dbReference>
<organism evidence="8 9">
    <name type="scientific">Lyngbya aestuarii BL J</name>
    <dbReference type="NCBI Taxonomy" id="1348334"/>
    <lineage>
        <taxon>Bacteria</taxon>
        <taxon>Bacillati</taxon>
        <taxon>Cyanobacteriota</taxon>
        <taxon>Cyanophyceae</taxon>
        <taxon>Oscillatoriophycideae</taxon>
        <taxon>Oscillatoriales</taxon>
        <taxon>Microcoleaceae</taxon>
        <taxon>Lyngbya</taxon>
    </lineage>
</organism>
<evidence type="ECO:0000256" key="1">
    <source>
        <dbReference type="ARBA" id="ARBA00004141"/>
    </source>
</evidence>
<keyword evidence="4 6" id="KW-1133">Transmembrane helix</keyword>
<reference evidence="8 9" key="1">
    <citation type="journal article" date="2013" name="Front. Microbiol.">
        <title>Comparative genomic analyses of the cyanobacterium, Lyngbya aestuarii BL J, a powerful hydrogen producer.</title>
        <authorList>
            <person name="Kothari A."/>
            <person name="Vaughn M."/>
            <person name="Garcia-Pichel F."/>
        </authorList>
    </citation>
    <scope>NUCLEOTIDE SEQUENCE [LARGE SCALE GENOMIC DNA]</scope>
    <source>
        <strain evidence="8 9">BL J</strain>
    </source>
</reference>
<comment type="subcellular location">
    <subcellularLocation>
        <location evidence="1">Membrane</location>
        <topology evidence="1">Multi-pass membrane protein</topology>
    </subcellularLocation>
</comment>
<feature type="domain" description="Mechanosensitive ion channel MscS" evidence="7">
    <location>
        <begin position="177"/>
        <end position="244"/>
    </location>
</feature>
<proteinExistence type="inferred from homology"/>
<dbReference type="EMBL" id="AUZM01000017">
    <property type="protein sequence ID" value="ERT07791.1"/>
    <property type="molecule type" value="Genomic_DNA"/>
</dbReference>
<gene>
    <name evidence="8" type="ORF">M595_2245</name>
</gene>
<keyword evidence="3 6" id="KW-0812">Transmembrane</keyword>